<dbReference type="PANTHER" id="PTHR31465:SF35">
    <property type="entry name" value="RTA1 DOMAIN PROTEIN-RELATED"/>
    <property type="match status" value="1"/>
</dbReference>
<feature type="transmembrane region" description="Helical" evidence="5">
    <location>
        <begin position="119"/>
        <end position="144"/>
    </location>
</feature>
<gene>
    <name evidence="6" type="ORF">B0T10DRAFT_583095</name>
</gene>
<evidence type="ECO:0000256" key="1">
    <source>
        <dbReference type="ARBA" id="ARBA00004141"/>
    </source>
</evidence>
<name>A0A9P9ATP7_9HYPO</name>
<keyword evidence="3 5" id="KW-1133">Transmembrane helix</keyword>
<evidence type="ECO:0000256" key="5">
    <source>
        <dbReference type="SAM" id="Phobius"/>
    </source>
</evidence>
<feature type="transmembrane region" description="Helical" evidence="5">
    <location>
        <begin position="235"/>
        <end position="255"/>
    </location>
</feature>
<feature type="transmembrane region" description="Helical" evidence="5">
    <location>
        <begin position="199"/>
        <end position="220"/>
    </location>
</feature>
<feature type="transmembrane region" description="Helical" evidence="5">
    <location>
        <begin position="77"/>
        <end position="99"/>
    </location>
</feature>
<keyword evidence="4 5" id="KW-0472">Membrane</keyword>
<feature type="transmembrane region" description="Helical" evidence="5">
    <location>
        <begin position="156"/>
        <end position="178"/>
    </location>
</feature>
<dbReference type="AlphaFoldDB" id="A0A9P9ATP7"/>
<sequence>MASDSGFKFYHYNPSLAAAVFLILLFTAATIRHLQLLVRERTWYFTPFVIGCLFEAGGHVGRAIGARQTPDWTLYPYLIQSLLTLLGPTLFAAAIYMVLGRLIRLLGAESYSMIRPKWLTKFFLLGDVLSFLGQSGGGGILATAKTESSQNLGNKVILLGLGIQVVFFGFFIVVTVVFHHRINKHPTPKSYSVGTPWKLFLWVLYASSVLIMIRSIFRMIEYAGGSNGTLMQKEIYVYVFDSVLMLIVAVLFAVYHPSRILVNYSCLSGAFRRFAFDQHEALDGFSHSLCVLQSDN</sequence>
<keyword evidence="7" id="KW-1185">Reference proteome</keyword>
<dbReference type="OrthoDB" id="3358017at2759"/>
<evidence type="ECO:0000313" key="6">
    <source>
        <dbReference type="EMBL" id="KAH6896527.1"/>
    </source>
</evidence>
<dbReference type="Proteomes" id="UP000777438">
    <property type="component" value="Unassembled WGS sequence"/>
</dbReference>
<evidence type="ECO:0000256" key="3">
    <source>
        <dbReference type="ARBA" id="ARBA00022989"/>
    </source>
</evidence>
<proteinExistence type="predicted"/>
<accession>A0A9P9ATP7</accession>
<dbReference type="EMBL" id="JAGPYM010000003">
    <property type="protein sequence ID" value="KAH6896527.1"/>
    <property type="molecule type" value="Genomic_DNA"/>
</dbReference>
<protein>
    <submittedName>
        <fullName evidence="6">RTA1 like protein-domain-containing protein</fullName>
    </submittedName>
</protein>
<comment type="caution">
    <text evidence="6">The sequence shown here is derived from an EMBL/GenBank/DDBJ whole genome shotgun (WGS) entry which is preliminary data.</text>
</comment>
<dbReference type="Pfam" id="PF04479">
    <property type="entry name" value="RTA1"/>
    <property type="match status" value="1"/>
</dbReference>
<keyword evidence="2 5" id="KW-0812">Transmembrane</keyword>
<comment type="subcellular location">
    <subcellularLocation>
        <location evidence="1">Membrane</location>
        <topology evidence="1">Multi-pass membrane protein</topology>
    </subcellularLocation>
</comment>
<evidence type="ECO:0000256" key="2">
    <source>
        <dbReference type="ARBA" id="ARBA00022692"/>
    </source>
</evidence>
<organism evidence="6 7">
    <name type="scientific">Thelonectria olida</name>
    <dbReference type="NCBI Taxonomy" id="1576542"/>
    <lineage>
        <taxon>Eukaryota</taxon>
        <taxon>Fungi</taxon>
        <taxon>Dikarya</taxon>
        <taxon>Ascomycota</taxon>
        <taxon>Pezizomycotina</taxon>
        <taxon>Sordariomycetes</taxon>
        <taxon>Hypocreomycetidae</taxon>
        <taxon>Hypocreales</taxon>
        <taxon>Nectriaceae</taxon>
        <taxon>Thelonectria</taxon>
    </lineage>
</organism>
<dbReference type="InterPro" id="IPR007568">
    <property type="entry name" value="RTA1"/>
</dbReference>
<evidence type="ECO:0000313" key="7">
    <source>
        <dbReference type="Proteomes" id="UP000777438"/>
    </source>
</evidence>
<evidence type="ECO:0000256" key="4">
    <source>
        <dbReference type="ARBA" id="ARBA00023136"/>
    </source>
</evidence>
<reference evidence="6 7" key="1">
    <citation type="journal article" date="2021" name="Nat. Commun.">
        <title>Genetic determinants of endophytism in the Arabidopsis root mycobiome.</title>
        <authorList>
            <person name="Mesny F."/>
            <person name="Miyauchi S."/>
            <person name="Thiergart T."/>
            <person name="Pickel B."/>
            <person name="Atanasova L."/>
            <person name="Karlsson M."/>
            <person name="Huettel B."/>
            <person name="Barry K.W."/>
            <person name="Haridas S."/>
            <person name="Chen C."/>
            <person name="Bauer D."/>
            <person name="Andreopoulos W."/>
            <person name="Pangilinan J."/>
            <person name="LaButti K."/>
            <person name="Riley R."/>
            <person name="Lipzen A."/>
            <person name="Clum A."/>
            <person name="Drula E."/>
            <person name="Henrissat B."/>
            <person name="Kohler A."/>
            <person name="Grigoriev I.V."/>
            <person name="Martin F.M."/>
            <person name="Hacquard S."/>
        </authorList>
    </citation>
    <scope>NUCLEOTIDE SEQUENCE [LARGE SCALE GENOMIC DNA]</scope>
    <source>
        <strain evidence="6 7">MPI-CAGE-CH-0241</strain>
    </source>
</reference>
<feature type="transmembrane region" description="Helical" evidence="5">
    <location>
        <begin position="12"/>
        <end position="31"/>
    </location>
</feature>
<feature type="transmembrane region" description="Helical" evidence="5">
    <location>
        <begin position="43"/>
        <end position="65"/>
    </location>
</feature>
<dbReference type="GO" id="GO:0016020">
    <property type="term" value="C:membrane"/>
    <property type="evidence" value="ECO:0007669"/>
    <property type="project" value="UniProtKB-SubCell"/>
</dbReference>
<dbReference type="PANTHER" id="PTHR31465">
    <property type="entry name" value="PROTEIN RTA1-RELATED"/>
    <property type="match status" value="1"/>
</dbReference>